<comment type="caution">
    <text evidence="2">The sequence shown here is derived from an EMBL/GenBank/DDBJ whole genome shotgun (WGS) entry which is preliminary data.</text>
</comment>
<organism evidence="2 3">
    <name type="scientific">Deinobacterium chartae</name>
    <dbReference type="NCBI Taxonomy" id="521158"/>
    <lineage>
        <taxon>Bacteria</taxon>
        <taxon>Thermotogati</taxon>
        <taxon>Deinococcota</taxon>
        <taxon>Deinococci</taxon>
        <taxon>Deinococcales</taxon>
        <taxon>Deinococcaceae</taxon>
        <taxon>Deinobacterium</taxon>
    </lineage>
</organism>
<dbReference type="Proteomes" id="UP000569951">
    <property type="component" value="Unassembled WGS sequence"/>
</dbReference>
<evidence type="ECO:0000256" key="1">
    <source>
        <dbReference type="SAM" id="Phobius"/>
    </source>
</evidence>
<feature type="transmembrane region" description="Helical" evidence="1">
    <location>
        <begin position="136"/>
        <end position="154"/>
    </location>
</feature>
<keyword evidence="3" id="KW-1185">Reference proteome</keyword>
<protein>
    <submittedName>
        <fullName evidence="2">Putative membrane protein</fullName>
    </submittedName>
</protein>
<keyword evidence="1" id="KW-1133">Transmembrane helix</keyword>
<evidence type="ECO:0000313" key="2">
    <source>
        <dbReference type="EMBL" id="MBB6097242.1"/>
    </source>
</evidence>
<reference evidence="2 3" key="1">
    <citation type="submission" date="2020-08" db="EMBL/GenBank/DDBJ databases">
        <title>Genomic Encyclopedia of Type Strains, Phase IV (KMG-IV): sequencing the most valuable type-strain genomes for metagenomic binning, comparative biology and taxonomic classification.</title>
        <authorList>
            <person name="Goeker M."/>
        </authorList>
    </citation>
    <scope>NUCLEOTIDE SEQUENCE [LARGE SCALE GENOMIC DNA]</scope>
    <source>
        <strain evidence="2 3">DSM 21458</strain>
    </source>
</reference>
<evidence type="ECO:0000313" key="3">
    <source>
        <dbReference type="Proteomes" id="UP000569951"/>
    </source>
</evidence>
<proteinExistence type="predicted"/>
<dbReference type="AlphaFoldDB" id="A0A841HZC3"/>
<feature type="transmembrane region" description="Helical" evidence="1">
    <location>
        <begin position="89"/>
        <end position="116"/>
    </location>
</feature>
<dbReference type="Pfam" id="PF22564">
    <property type="entry name" value="HAAS"/>
    <property type="match status" value="1"/>
</dbReference>
<gene>
    <name evidence="2" type="ORF">HNR42_000656</name>
</gene>
<keyword evidence="1" id="KW-0812">Transmembrane</keyword>
<dbReference type="EMBL" id="JACHHG010000002">
    <property type="protein sequence ID" value="MBB6097242.1"/>
    <property type="molecule type" value="Genomic_DNA"/>
</dbReference>
<accession>A0A841HZC3</accession>
<keyword evidence="1" id="KW-0472">Membrane</keyword>
<name>A0A841HZC3_9DEIO</name>
<sequence>MTDPARQYLHDLEIHLRPLPPAERDDVLREIGSHLEVARRAGTPLEEVLTRLGSPRILARAYLADFHLRTPAGVSGVWRRFAFFATTGFTGLAVVPALALLLATLTFIMLFTPVALLLRLLGVPGYFIGFGEPMPVLLAIPIGTGVTLLAFVLARGTLRLAHRYFCAVAAGYRSLRQL</sequence>
<dbReference type="RefSeq" id="WP_183984467.1">
    <property type="nucleotide sequence ID" value="NZ_JACHHG010000002.1"/>
</dbReference>